<protein>
    <submittedName>
        <fullName evidence="3">Phosphoenolpyruvate carboxykinase</fullName>
    </submittedName>
</protein>
<dbReference type="Gene3D" id="3.30.230.30">
    <property type="entry name" value="Impact, N-terminal domain"/>
    <property type="match status" value="1"/>
</dbReference>
<evidence type="ECO:0000313" key="3">
    <source>
        <dbReference type="EMBL" id="TKX34515.1"/>
    </source>
</evidence>
<dbReference type="Pfam" id="PF01205">
    <property type="entry name" value="Impact_N"/>
    <property type="match status" value="1"/>
</dbReference>
<dbReference type="PANTHER" id="PTHR16301:SF20">
    <property type="entry name" value="IMPACT FAMILY MEMBER YIGZ"/>
    <property type="match status" value="1"/>
</dbReference>
<dbReference type="PANTHER" id="PTHR16301">
    <property type="entry name" value="IMPACT-RELATED"/>
    <property type="match status" value="1"/>
</dbReference>
<dbReference type="RefSeq" id="WP_137623198.1">
    <property type="nucleotide sequence ID" value="NZ_NXLY01000002.1"/>
</dbReference>
<keyword evidence="4" id="KW-1185">Reference proteome</keyword>
<name>A0ABY2TK74_9BACT</name>
<dbReference type="InterPro" id="IPR023582">
    <property type="entry name" value="Impact"/>
</dbReference>
<dbReference type="InterPro" id="IPR036956">
    <property type="entry name" value="Impact_N_sf"/>
</dbReference>
<dbReference type="InterPro" id="IPR020568">
    <property type="entry name" value="Ribosomal_Su5_D2-typ_SF"/>
</dbReference>
<organism evidence="3 4">
    <name type="scientific">Campylobacter taeniopygiae</name>
    <dbReference type="NCBI Taxonomy" id="2510188"/>
    <lineage>
        <taxon>Bacteria</taxon>
        <taxon>Pseudomonadati</taxon>
        <taxon>Campylobacterota</taxon>
        <taxon>Epsilonproteobacteria</taxon>
        <taxon>Campylobacterales</taxon>
        <taxon>Campylobacteraceae</taxon>
        <taxon>Campylobacter</taxon>
    </lineage>
</organism>
<comment type="similarity">
    <text evidence="1">Belongs to the IMPACT family.</text>
</comment>
<reference evidence="3 4" key="1">
    <citation type="submission" date="2018-05" db="EMBL/GenBank/DDBJ databases">
        <title>Novel Campyloabacter and Helicobacter Species and Strains.</title>
        <authorList>
            <person name="Mannion A.J."/>
            <person name="Shen Z."/>
            <person name="Fox J.G."/>
        </authorList>
    </citation>
    <scope>NUCLEOTIDE SEQUENCE [LARGE SCALE GENOMIC DNA]</scope>
    <source>
        <strain evidence="4">MIT10-5678</strain>
    </source>
</reference>
<proteinExistence type="inferred from homology"/>
<gene>
    <name evidence="3" type="ORF">CQA75_01000</name>
</gene>
<dbReference type="SUPFAM" id="SSF54211">
    <property type="entry name" value="Ribosomal protein S5 domain 2-like"/>
    <property type="match status" value="1"/>
</dbReference>
<accession>A0ABY2TK74</accession>
<evidence type="ECO:0000256" key="1">
    <source>
        <dbReference type="ARBA" id="ARBA00007665"/>
    </source>
</evidence>
<comment type="caution">
    <text evidence="3">The sequence shown here is derived from an EMBL/GenBank/DDBJ whole genome shotgun (WGS) entry which is preliminary data.</text>
</comment>
<evidence type="ECO:0000259" key="2">
    <source>
        <dbReference type="Pfam" id="PF01205"/>
    </source>
</evidence>
<dbReference type="InterPro" id="IPR001498">
    <property type="entry name" value="Impact_N"/>
</dbReference>
<dbReference type="Proteomes" id="UP000309584">
    <property type="component" value="Unassembled WGS sequence"/>
</dbReference>
<evidence type="ECO:0000313" key="4">
    <source>
        <dbReference type="Proteomes" id="UP000309584"/>
    </source>
</evidence>
<feature type="domain" description="Impact N-terminal" evidence="2">
    <location>
        <begin position="15"/>
        <end position="119"/>
    </location>
</feature>
<sequence length="194" mass="22397">MQIVTQIYTSSIEIKKSTFLAFLCPYEHFKTLLSNLKQEHPKAVHFVYAYRYLNDFNQIVEDKSDDGEPKGTSGMPSLNVLRGFDLINTAVIVVRYFGGIKLGTGGLVRAYSDAVNEVICHSTLMPFEIKEKIEIAINIKNLGRLEHFLNSNALKFQRDFIDERVILSFYVSKNEKEKFEVFCKNFTPLEIQRR</sequence>
<dbReference type="EMBL" id="NXLY01000002">
    <property type="protein sequence ID" value="TKX34515.1"/>
    <property type="molecule type" value="Genomic_DNA"/>
</dbReference>